<gene>
    <name evidence="3" type="ORF">E5676_scaffold266G001790</name>
</gene>
<name>A0A5D3DM93_CUCMM</name>
<organism evidence="3 4">
    <name type="scientific">Cucumis melo var. makuwa</name>
    <name type="common">Oriental melon</name>
    <dbReference type="NCBI Taxonomy" id="1194695"/>
    <lineage>
        <taxon>Eukaryota</taxon>
        <taxon>Viridiplantae</taxon>
        <taxon>Streptophyta</taxon>
        <taxon>Embryophyta</taxon>
        <taxon>Tracheophyta</taxon>
        <taxon>Spermatophyta</taxon>
        <taxon>Magnoliopsida</taxon>
        <taxon>eudicotyledons</taxon>
        <taxon>Gunneridae</taxon>
        <taxon>Pentapetalae</taxon>
        <taxon>rosids</taxon>
        <taxon>fabids</taxon>
        <taxon>Cucurbitales</taxon>
        <taxon>Cucurbitaceae</taxon>
        <taxon>Benincaseae</taxon>
        <taxon>Cucumis</taxon>
    </lineage>
</organism>
<feature type="chain" id="PRO_5022802143" evidence="1">
    <location>
        <begin position="21"/>
        <end position="444"/>
    </location>
</feature>
<dbReference type="InterPro" id="IPR011989">
    <property type="entry name" value="ARM-like"/>
</dbReference>
<dbReference type="PANTHER" id="PTHR19316">
    <property type="entry name" value="PROTEIN FOLDING REGULATOR"/>
    <property type="match status" value="1"/>
</dbReference>
<comment type="caution">
    <text evidence="3">The sequence shown here is derived from an EMBL/GenBank/DDBJ whole genome shotgun (WGS) entry which is preliminary data.</text>
</comment>
<dbReference type="PANTHER" id="PTHR19316:SF32">
    <property type="entry name" value="ARM REPEAT SUPERFAMILY PROTEIN"/>
    <property type="match status" value="1"/>
</dbReference>
<dbReference type="AlphaFoldDB" id="A0A5D3DM93"/>
<proteinExistence type="predicted"/>
<evidence type="ECO:0000259" key="2">
    <source>
        <dbReference type="Pfam" id="PF08609"/>
    </source>
</evidence>
<evidence type="ECO:0000256" key="1">
    <source>
        <dbReference type="SAM" id="SignalP"/>
    </source>
</evidence>
<evidence type="ECO:0000313" key="4">
    <source>
        <dbReference type="Proteomes" id="UP000321947"/>
    </source>
</evidence>
<dbReference type="EMBL" id="SSTD01003912">
    <property type="protein sequence ID" value="TYK24632.1"/>
    <property type="molecule type" value="Genomic_DNA"/>
</dbReference>
<dbReference type="InterPro" id="IPR050693">
    <property type="entry name" value="Hsp70_NEF-Inhibitors"/>
</dbReference>
<dbReference type="Proteomes" id="UP000321947">
    <property type="component" value="Unassembled WGS sequence"/>
</dbReference>
<feature type="domain" description="Nucleotide exchange factor Fes1" evidence="2">
    <location>
        <begin position="136"/>
        <end position="216"/>
    </location>
</feature>
<reference evidence="3 4" key="1">
    <citation type="submission" date="2019-08" db="EMBL/GenBank/DDBJ databases">
        <title>Draft genome sequences of two oriental melons (Cucumis melo L. var makuwa).</title>
        <authorList>
            <person name="Kwon S.-Y."/>
        </authorList>
    </citation>
    <scope>NUCLEOTIDE SEQUENCE [LARGE SCALE GENOMIC DNA]</scope>
    <source>
        <strain evidence="4">cv. Chang Bougi</strain>
        <tissue evidence="3">Leaf</tissue>
    </source>
</reference>
<dbReference type="GO" id="GO:0000774">
    <property type="term" value="F:adenyl-nucleotide exchange factor activity"/>
    <property type="evidence" value="ECO:0007669"/>
    <property type="project" value="TreeGrafter"/>
</dbReference>
<evidence type="ECO:0000313" key="3">
    <source>
        <dbReference type="EMBL" id="TYK24632.1"/>
    </source>
</evidence>
<dbReference type="Pfam" id="PF08609">
    <property type="entry name" value="Fes1"/>
    <property type="match status" value="1"/>
</dbReference>
<feature type="signal peptide" evidence="1">
    <location>
        <begin position="1"/>
        <end position="20"/>
    </location>
</feature>
<protein>
    <submittedName>
        <fullName evidence="3">SIL1</fullName>
    </submittedName>
</protein>
<accession>A0A5D3DM93</accession>
<dbReference type="Gene3D" id="1.25.10.10">
    <property type="entry name" value="Leucine-rich Repeat Variant"/>
    <property type="match status" value="1"/>
</dbReference>
<sequence>MRRSLVVGLCLWFSLTLVIADANDSSLEGLIWSSAKEDSAAAAAPVVHDADGFDGGFSSLDSMLQWAIGPVTKQGLPDNSIDVSFAGLHSIRAMIEEFLLHPPSRDKGVFLWLAEVWAVVWYIWGERNDRVFWGHSDPAKLKDTAQDVKQLSPSEIKKRQEEIKDLIEELKLPSDAKLMQIAVDDLKNSSLSLEDRHRALQELLVLVEPIDNANDLDKLGGLAVLTRELNHVDPDVRKIAAWILGKASQNNPIVQKQVLELGALAKLVSMVKSDFVEEAIKALYAISSLVQNNLSGQKLFYAEAGETMLQDILSNSSMDIRLQKKAVFLASDLAVTQLEKPDEAERPFFGDRFFLKSVVNLIHSTDIDLQEKALIALKNLLLLRTTKAQVLKEFCGLDAALERMRMKLKVLMEEEDHRDYAMDVEDLRSQVEQIFLEKLGKVPT</sequence>
<keyword evidence="1" id="KW-0732">Signal</keyword>
<dbReference type="InterPro" id="IPR013918">
    <property type="entry name" value="Nucleotide_exch_fac_Fes1"/>
</dbReference>
<dbReference type="SUPFAM" id="SSF48371">
    <property type="entry name" value="ARM repeat"/>
    <property type="match status" value="1"/>
</dbReference>
<dbReference type="GO" id="GO:0005783">
    <property type="term" value="C:endoplasmic reticulum"/>
    <property type="evidence" value="ECO:0007669"/>
    <property type="project" value="TreeGrafter"/>
</dbReference>
<dbReference type="InterPro" id="IPR016024">
    <property type="entry name" value="ARM-type_fold"/>
</dbReference>